<accession>E7N4J5</accession>
<dbReference type="PANTHER" id="PTHR42693">
    <property type="entry name" value="ARYLSULFATASE FAMILY MEMBER"/>
    <property type="match status" value="1"/>
</dbReference>
<dbReference type="InterPro" id="IPR000917">
    <property type="entry name" value="Sulfatase_N"/>
</dbReference>
<dbReference type="InterPro" id="IPR017850">
    <property type="entry name" value="Alkaline_phosphatase_core_sf"/>
</dbReference>
<dbReference type="EC" id="3.1.6.-" evidence="3"/>
<dbReference type="EMBL" id="AECV01000053">
    <property type="protein sequence ID" value="EFW28892.1"/>
    <property type="molecule type" value="Genomic_DNA"/>
</dbReference>
<proteinExistence type="inferred from homology"/>
<reference evidence="3 4" key="1">
    <citation type="submission" date="2010-08" db="EMBL/GenBank/DDBJ databases">
        <authorList>
            <person name="Weinstock G."/>
            <person name="Sodergren E."/>
            <person name="Clifton S."/>
            <person name="Fulton L."/>
            <person name="Fulton B."/>
            <person name="Courtney L."/>
            <person name="Fronick C."/>
            <person name="Harrison M."/>
            <person name="Strong C."/>
            <person name="Farmer C."/>
            <person name="Delahaunty K."/>
            <person name="Markovic C."/>
            <person name="Hall O."/>
            <person name="Minx P."/>
            <person name="Tomlinson C."/>
            <person name="Mitreva M."/>
            <person name="Hou S."/>
            <person name="Chen J."/>
            <person name="Wollam A."/>
            <person name="Pepin K.H."/>
            <person name="Johnson M."/>
            <person name="Bhonagiri V."/>
            <person name="Zhang X."/>
            <person name="Suruliraj S."/>
            <person name="Warren W."/>
            <person name="Chinwalla A."/>
            <person name="Mardis E.R."/>
            <person name="Wilson R.K."/>
        </authorList>
    </citation>
    <scope>NUCLEOTIDE SEQUENCE [LARGE SCALE GENOMIC DNA]</scope>
    <source>
        <strain evidence="3 4">F0399</strain>
    </source>
</reference>
<gene>
    <name evidence="3" type="ORF">HMPREF9555_01939</name>
</gene>
<protein>
    <submittedName>
        <fullName evidence="3">Arylsulfatase</fullName>
        <ecNumber evidence="3">3.1.6.-</ecNumber>
    </submittedName>
</protein>
<dbReference type="InterPro" id="IPR050738">
    <property type="entry name" value="Sulfatase"/>
</dbReference>
<comment type="caution">
    <text evidence="3">The sequence shown here is derived from an EMBL/GenBank/DDBJ whole genome shotgun (WGS) entry which is preliminary data.</text>
</comment>
<keyword evidence="3" id="KW-0378">Hydrolase</keyword>
<dbReference type="Pfam" id="PF00884">
    <property type="entry name" value="Sulfatase"/>
    <property type="match status" value="1"/>
</dbReference>
<evidence type="ECO:0000259" key="2">
    <source>
        <dbReference type="Pfam" id="PF00884"/>
    </source>
</evidence>
<evidence type="ECO:0000256" key="1">
    <source>
        <dbReference type="ARBA" id="ARBA00008779"/>
    </source>
</evidence>
<comment type="similarity">
    <text evidence="1">Belongs to the sulfatase family.</text>
</comment>
<keyword evidence="4" id="KW-1185">Reference proteome</keyword>
<dbReference type="SUPFAM" id="SSF53649">
    <property type="entry name" value="Alkaline phosphatase-like"/>
    <property type="match status" value="1"/>
</dbReference>
<sequence length="696" mass="77343">MELFWNNNARARALFDDLLARCERSAYDNDYLAVLDDYEKESPDHPHLYIFAARYMLAHGDAVAAADYGERAFLLRPSNHAVWDVLARAYTALGRYDDALVMQGYAENLYRVPISLNIPPAALTPAALDRLSVALGVASYAPFAICRMSYSPARGLSGQDGLFAREFLPVSPHISPSYYVGVYAEQEPRMSKSWLIDTVRRTPGAAAHAGGDFTFDIMRAAPARGKTEIDPQGAEIVLPVIGTADDQKIRFETSVVDNTTWLNPGALNFFRLSERTAISSDQDYIVGTPVRIGHDPSRRRLVLNILVDALAWSVVRERFKEEMPNAHDFFSKGLIFDNHFSVAEYTYPSLATIETGMYPHHSGLFNGSVAIELRPDRLTLSERMKERGYATSNLLGEGVGIYNGVTRGYDRLIVTTYRLHAYDGVERAIRLLEGMGDADHFIFLHALDVHAEASEFFQFSSSVQQRLPLADRLAAPDERVPSPYLVPNALSGAAFWQGVRDVDRALGTLFTYLERRYAPDEYIVNLYSDHGVSIFNECEDIANPAMTHAAWMMRGAGVPEGVHADELTSAVDIYPTLGALCDFPVDAYVDGALPKVFGGTGREIAFSNSLFPTKAYYLAARSETHTLRLMVADAVEQDGTVDLSRAEVNIYPRDHEGEAAYAVDSAELRAFFYPRVREFLRGIDNNGEIFPSPQST</sequence>
<evidence type="ECO:0000313" key="4">
    <source>
        <dbReference type="Proteomes" id="UP000004633"/>
    </source>
</evidence>
<dbReference type="Gene3D" id="3.40.720.10">
    <property type="entry name" value="Alkaline Phosphatase, subunit A"/>
    <property type="match status" value="1"/>
</dbReference>
<dbReference type="Proteomes" id="UP000004633">
    <property type="component" value="Unassembled WGS sequence"/>
</dbReference>
<dbReference type="GO" id="GO:0004065">
    <property type="term" value="F:arylsulfatase activity"/>
    <property type="evidence" value="ECO:0007669"/>
    <property type="project" value="TreeGrafter"/>
</dbReference>
<dbReference type="PANTHER" id="PTHR42693:SF33">
    <property type="entry name" value="ARYLSULFATASE"/>
    <property type="match status" value="1"/>
</dbReference>
<feature type="domain" description="Sulfatase N-terminal" evidence="2">
    <location>
        <begin position="321"/>
        <end position="580"/>
    </location>
</feature>
<dbReference type="HOGENOM" id="CLU_016687_0_0_9"/>
<dbReference type="AlphaFoldDB" id="E7N4J5"/>
<evidence type="ECO:0000313" key="3">
    <source>
        <dbReference type="EMBL" id="EFW28892.1"/>
    </source>
</evidence>
<dbReference type="Gene3D" id="1.25.40.10">
    <property type="entry name" value="Tetratricopeptide repeat domain"/>
    <property type="match status" value="1"/>
</dbReference>
<dbReference type="STRING" id="749551.HMPREF9555_01939"/>
<dbReference type="SUPFAM" id="SSF48452">
    <property type="entry name" value="TPR-like"/>
    <property type="match status" value="1"/>
</dbReference>
<name>E7N4J5_9FIRM</name>
<dbReference type="InterPro" id="IPR011990">
    <property type="entry name" value="TPR-like_helical_dom_sf"/>
</dbReference>
<organism evidence="3 4">
    <name type="scientific">Selenomonas artemidis F0399</name>
    <dbReference type="NCBI Taxonomy" id="749551"/>
    <lineage>
        <taxon>Bacteria</taxon>
        <taxon>Bacillati</taxon>
        <taxon>Bacillota</taxon>
        <taxon>Negativicutes</taxon>
        <taxon>Selenomonadales</taxon>
        <taxon>Selenomonadaceae</taxon>
        <taxon>Selenomonas</taxon>
    </lineage>
</organism>
<dbReference type="RefSeq" id="WP_009350587.1">
    <property type="nucleotide sequence ID" value="NZ_GL638154.1"/>
</dbReference>